<keyword evidence="2" id="KW-1185">Reference proteome</keyword>
<dbReference type="PANTHER" id="PTHR43615:SF1">
    <property type="entry name" value="PPDK_N DOMAIN-CONTAINING PROTEIN"/>
    <property type="match status" value="1"/>
</dbReference>
<dbReference type="PANTHER" id="PTHR43615">
    <property type="entry name" value="PHOSPHOENOLPYRUVATE SYNTHASE-RELATED"/>
    <property type="match status" value="1"/>
</dbReference>
<gene>
    <name evidence="1" type="ORF">B4U80_13356</name>
</gene>
<organism evidence="1 2">
    <name type="scientific">Leptotrombidium deliense</name>
    <dbReference type="NCBI Taxonomy" id="299467"/>
    <lineage>
        <taxon>Eukaryota</taxon>
        <taxon>Metazoa</taxon>
        <taxon>Ecdysozoa</taxon>
        <taxon>Arthropoda</taxon>
        <taxon>Chelicerata</taxon>
        <taxon>Arachnida</taxon>
        <taxon>Acari</taxon>
        <taxon>Acariformes</taxon>
        <taxon>Trombidiformes</taxon>
        <taxon>Prostigmata</taxon>
        <taxon>Anystina</taxon>
        <taxon>Parasitengona</taxon>
        <taxon>Trombiculoidea</taxon>
        <taxon>Trombiculidae</taxon>
        <taxon>Leptotrombidium</taxon>
    </lineage>
</organism>
<dbReference type="EMBL" id="NCKV01006296">
    <property type="protein sequence ID" value="RWS23534.1"/>
    <property type="molecule type" value="Genomic_DNA"/>
</dbReference>
<comment type="caution">
    <text evidence="1">The sequence shown here is derived from an EMBL/GenBank/DDBJ whole genome shotgun (WGS) entry which is preliminary data.</text>
</comment>
<keyword evidence="1" id="KW-0670">Pyruvate</keyword>
<dbReference type="AlphaFoldDB" id="A0A443S7T0"/>
<proteinExistence type="predicted"/>
<dbReference type="SUPFAM" id="SSF48371">
    <property type="entry name" value="ARM repeat"/>
    <property type="match status" value="1"/>
</dbReference>
<dbReference type="VEuPathDB" id="VectorBase:LDEU008506"/>
<accession>A0A443S7T0</accession>
<dbReference type="InterPro" id="IPR051549">
    <property type="entry name" value="PEP_Utilizing_Enz"/>
</dbReference>
<dbReference type="InterPro" id="IPR016024">
    <property type="entry name" value="ARM-type_fold"/>
</dbReference>
<evidence type="ECO:0000313" key="2">
    <source>
        <dbReference type="Proteomes" id="UP000288716"/>
    </source>
</evidence>
<reference evidence="1 2" key="1">
    <citation type="journal article" date="2018" name="Gigascience">
        <title>Genomes of trombidid mites reveal novel predicted allergens and laterally-transferred genes associated with secondary metabolism.</title>
        <authorList>
            <person name="Dong X."/>
            <person name="Chaisiri K."/>
            <person name="Xia D."/>
            <person name="Armstrong S.D."/>
            <person name="Fang Y."/>
            <person name="Donnelly M.J."/>
            <person name="Kadowaki T."/>
            <person name="McGarry J.W."/>
            <person name="Darby A.C."/>
            <person name="Makepeace B.L."/>
        </authorList>
    </citation>
    <scope>NUCLEOTIDE SEQUENCE [LARGE SCALE GENOMIC DNA]</scope>
    <source>
        <strain evidence="1">UoL-UT</strain>
    </source>
</reference>
<dbReference type="STRING" id="299467.A0A443S7T0"/>
<dbReference type="Gene3D" id="1.25.40.180">
    <property type="match status" value="1"/>
</dbReference>
<sequence length="505" mass="57411">KNKGTFLSIFGHDVENVDFAKPRDSRVNPKGKHMAELKASFGFLSESFISGTRVKGSMKNIGKFKLINEQQKFETAAELFNYITNSMRYYYEVGLRHGECTNASISATSAVMELLTQKSDEGNAYLLQDFSILLSQNKGVISAEIPKEMKAIADWIGDEETFLLMNESEALNYLEKGDTRASVLFNEFIAQHGHRGYKEADIYIHHEFAALRSAQNSNATNADQTSGGASGGLRKVYSSELLLNLRNQKCCIHKPDTLPQNLEIVLEQSHYRFNENEEYKPLYGENESFKEYLRVLIDRGFTDTQFCGTFCQNIIAVESSNARAYGFKQYLNTHLQLEFEKLIYTSYDIEGKEREAEEAGDVRLKERLLSDVSLSKHWFRVKLGVAMLVGELYRLSILQFNVVKGFIETLLLIGDNESLQCIYYILKPTVPKLRKDCADYTEKRGVETDLFTFYICKLQQYFEMDYLNKTNQLKLKKLFDVIEGKENTAPAKAENGGGEGVNTSG</sequence>
<name>A0A443S7T0_9ACAR</name>
<protein>
    <submittedName>
        <fullName evidence="1">Putative phosphoenolpyruvate synthase-like protein</fullName>
    </submittedName>
</protein>
<dbReference type="Proteomes" id="UP000288716">
    <property type="component" value="Unassembled WGS sequence"/>
</dbReference>
<feature type="non-terminal residue" evidence="1">
    <location>
        <position position="505"/>
    </location>
</feature>
<evidence type="ECO:0000313" key="1">
    <source>
        <dbReference type="EMBL" id="RWS23534.1"/>
    </source>
</evidence>
<feature type="non-terminal residue" evidence="1">
    <location>
        <position position="1"/>
    </location>
</feature>